<gene>
    <name evidence="5" type="ORF">ACFS7Y_02305</name>
</gene>
<evidence type="ECO:0000256" key="1">
    <source>
        <dbReference type="ARBA" id="ARBA00008857"/>
    </source>
</evidence>
<proteinExistence type="inferred from homology"/>
<dbReference type="Pfam" id="PF13102">
    <property type="entry name" value="Phage_int_SAM_5"/>
    <property type="match status" value="1"/>
</dbReference>
<keyword evidence="3" id="KW-0233">DNA recombination</keyword>
<keyword evidence="6" id="KW-1185">Reference proteome</keyword>
<feature type="domain" description="Tyr recombinase" evidence="4">
    <location>
        <begin position="220"/>
        <end position="404"/>
    </location>
</feature>
<accession>A0ABW6BB39</accession>
<evidence type="ECO:0000256" key="2">
    <source>
        <dbReference type="ARBA" id="ARBA00023125"/>
    </source>
</evidence>
<dbReference type="SUPFAM" id="SSF56349">
    <property type="entry name" value="DNA breaking-rejoining enzymes"/>
    <property type="match status" value="1"/>
</dbReference>
<dbReference type="InterPro" id="IPR025269">
    <property type="entry name" value="SAM-like_dom"/>
</dbReference>
<sequence length="455" mass="52548">MLERSFGICFFLKKRSVSGKDECAIHLRVTVDGVRKEVSTKRKWFSSRWDNRKERAIGQREDARTVNNFVDNLLLKINTYRNDIQSKGGAVTAEMVVDFLNGNAKRTTTVLEEFQKHNDEMLALVPQEYAIGTHQRYSIAKNHIESFIAEKYNRKDMFFWDLNYEFIRDYEFYLKTVRKCSANTSLKYISNFKKIVIRAIAKDIIDKDPFIRFKGKKTKPNKRPLTSEELFKIEQKKFTSQRLEKVRDVFVFQCYTGLAYIDAFQLKRTDIKKGNDGQYWIFSNRQKSGSVTDVPLLPKALEIIDKYKLNADCIASGKVLPVNSNQKMNEYLKEIAVVCGVDSVLNTHKARRTFASTIALKNGVPMHIVKEMLGHQSIKQTEEYAIAEQESVGREMNLLRKKLEIPDEELGVDPLSNRVLRLENKLIDIKSVGSDALIIDEILSELSDIKQKLGK</sequence>
<dbReference type="EMBL" id="JBHUPB010000003">
    <property type="protein sequence ID" value="MFD2966197.1"/>
    <property type="molecule type" value="Genomic_DNA"/>
</dbReference>
<comment type="similarity">
    <text evidence="1">Belongs to the 'phage' integrase family.</text>
</comment>
<dbReference type="Gene3D" id="1.10.150.130">
    <property type="match status" value="1"/>
</dbReference>
<evidence type="ECO:0000259" key="4">
    <source>
        <dbReference type="PROSITE" id="PS51898"/>
    </source>
</evidence>
<dbReference type="InterPro" id="IPR010998">
    <property type="entry name" value="Integrase_recombinase_N"/>
</dbReference>
<name>A0ABW6BB39_9SPHI</name>
<dbReference type="PROSITE" id="PS51898">
    <property type="entry name" value="TYR_RECOMBINASE"/>
    <property type="match status" value="1"/>
</dbReference>
<dbReference type="CDD" id="cd01185">
    <property type="entry name" value="INTN1_C_like"/>
    <property type="match status" value="1"/>
</dbReference>
<reference evidence="6" key="1">
    <citation type="journal article" date="2019" name="Int. J. Syst. Evol. Microbiol.">
        <title>The Global Catalogue of Microorganisms (GCM) 10K type strain sequencing project: providing services to taxonomists for standard genome sequencing and annotation.</title>
        <authorList>
            <consortium name="The Broad Institute Genomics Platform"/>
            <consortium name="The Broad Institute Genome Sequencing Center for Infectious Disease"/>
            <person name="Wu L."/>
            <person name="Ma J."/>
        </authorList>
    </citation>
    <scope>NUCLEOTIDE SEQUENCE [LARGE SCALE GENOMIC DNA]</scope>
    <source>
        <strain evidence="6">KCTC 22814</strain>
    </source>
</reference>
<dbReference type="Pfam" id="PF00589">
    <property type="entry name" value="Phage_integrase"/>
    <property type="match status" value="1"/>
</dbReference>
<dbReference type="InterPro" id="IPR013762">
    <property type="entry name" value="Integrase-like_cat_sf"/>
</dbReference>
<evidence type="ECO:0000313" key="6">
    <source>
        <dbReference type="Proteomes" id="UP001597525"/>
    </source>
</evidence>
<dbReference type="PANTHER" id="PTHR30349">
    <property type="entry name" value="PHAGE INTEGRASE-RELATED"/>
    <property type="match status" value="1"/>
</dbReference>
<dbReference type="Gene3D" id="1.10.443.10">
    <property type="entry name" value="Intergrase catalytic core"/>
    <property type="match status" value="1"/>
</dbReference>
<dbReference type="InterPro" id="IPR050090">
    <property type="entry name" value="Tyrosine_recombinase_XerCD"/>
</dbReference>
<dbReference type="RefSeq" id="WP_320183988.1">
    <property type="nucleotide sequence ID" value="NZ_CP138332.1"/>
</dbReference>
<comment type="caution">
    <text evidence="5">The sequence shown here is derived from an EMBL/GenBank/DDBJ whole genome shotgun (WGS) entry which is preliminary data.</text>
</comment>
<protein>
    <submittedName>
        <fullName evidence="5">Site-specific integrase</fullName>
    </submittedName>
</protein>
<keyword evidence="2" id="KW-0238">DNA-binding</keyword>
<organism evidence="5 6">
    <name type="scientific">Sphingobacterium bambusae</name>
    <dbReference type="NCBI Taxonomy" id="662858"/>
    <lineage>
        <taxon>Bacteria</taxon>
        <taxon>Pseudomonadati</taxon>
        <taxon>Bacteroidota</taxon>
        <taxon>Sphingobacteriia</taxon>
        <taxon>Sphingobacteriales</taxon>
        <taxon>Sphingobacteriaceae</taxon>
        <taxon>Sphingobacterium</taxon>
    </lineage>
</organism>
<dbReference type="InterPro" id="IPR035386">
    <property type="entry name" value="Arm-DNA-bind_5"/>
</dbReference>
<dbReference type="Pfam" id="PF17293">
    <property type="entry name" value="Arm-DNA-bind_5"/>
    <property type="match status" value="1"/>
</dbReference>
<dbReference type="InterPro" id="IPR002104">
    <property type="entry name" value="Integrase_catalytic"/>
</dbReference>
<dbReference type="Proteomes" id="UP001597525">
    <property type="component" value="Unassembled WGS sequence"/>
</dbReference>
<evidence type="ECO:0000313" key="5">
    <source>
        <dbReference type="EMBL" id="MFD2966197.1"/>
    </source>
</evidence>
<evidence type="ECO:0000256" key="3">
    <source>
        <dbReference type="ARBA" id="ARBA00023172"/>
    </source>
</evidence>
<dbReference type="InterPro" id="IPR011010">
    <property type="entry name" value="DNA_brk_join_enz"/>
</dbReference>
<dbReference type="PANTHER" id="PTHR30349:SF64">
    <property type="entry name" value="PROPHAGE INTEGRASE INTD-RELATED"/>
    <property type="match status" value="1"/>
</dbReference>